<comment type="caution">
    <text evidence="2">The sequence shown here is derived from an EMBL/GenBank/DDBJ whole genome shotgun (WGS) entry which is preliminary data.</text>
</comment>
<gene>
    <name evidence="2" type="ORF">GCM10008957_01980</name>
</gene>
<keyword evidence="1" id="KW-0732">Signal</keyword>
<reference evidence="2" key="2">
    <citation type="submission" date="2020-09" db="EMBL/GenBank/DDBJ databases">
        <authorList>
            <person name="Sun Q."/>
            <person name="Ohkuma M."/>
        </authorList>
    </citation>
    <scope>NUCLEOTIDE SEQUENCE</scope>
    <source>
        <strain evidence="2">JCM 31311</strain>
    </source>
</reference>
<feature type="signal peptide" evidence="1">
    <location>
        <begin position="1"/>
        <end position="23"/>
    </location>
</feature>
<evidence type="ECO:0000313" key="2">
    <source>
        <dbReference type="EMBL" id="GGQ93554.1"/>
    </source>
</evidence>
<dbReference type="RefSeq" id="WP_189087611.1">
    <property type="nucleotide sequence ID" value="NZ_BMQL01000001.1"/>
</dbReference>
<dbReference type="EMBL" id="BMQL01000001">
    <property type="protein sequence ID" value="GGQ93554.1"/>
    <property type="molecule type" value="Genomic_DNA"/>
</dbReference>
<sequence length="130" mass="13853">MKSFFPVLMVSALSLTLSPLTLAASTPDYSGSWYITAAGDDGTIINQSVAIDQTEKNGQIFLSGYSFSGALKNGVGSVYKVTKYKEYTRTESGTISMNAHSLSGSGTVREVYNSGDIVVTKYKISGIKRG</sequence>
<proteinExistence type="predicted"/>
<evidence type="ECO:0000256" key="1">
    <source>
        <dbReference type="SAM" id="SignalP"/>
    </source>
</evidence>
<reference evidence="2" key="1">
    <citation type="journal article" date="2014" name="Int. J. Syst. Evol. Microbiol.">
        <title>Complete genome sequence of Corynebacterium casei LMG S-19264T (=DSM 44701T), isolated from a smear-ripened cheese.</title>
        <authorList>
            <consortium name="US DOE Joint Genome Institute (JGI-PGF)"/>
            <person name="Walter F."/>
            <person name="Albersmeier A."/>
            <person name="Kalinowski J."/>
            <person name="Ruckert C."/>
        </authorList>
    </citation>
    <scope>NUCLEOTIDE SEQUENCE</scope>
    <source>
        <strain evidence="2">JCM 31311</strain>
    </source>
</reference>
<evidence type="ECO:0000313" key="3">
    <source>
        <dbReference type="Proteomes" id="UP000603865"/>
    </source>
</evidence>
<name>A0A918F0H0_9DEIO</name>
<dbReference type="Proteomes" id="UP000603865">
    <property type="component" value="Unassembled WGS sequence"/>
</dbReference>
<dbReference type="AlphaFoldDB" id="A0A918F0H0"/>
<accession>A0A918F0H0</accession>
<organism evidence="2 3">
    <name type="scientific">Deinococcus ruber</name>
    <dbReference type="NCBI Taxonomy" id="1848197"/>
    <lineage>
        <taxon>Bacteria</taxon>
        <taxon>Thermotogati</taxon>
        <taxon>Deinococcota</taxon>
        <taxon>Deinococci</taxon>
        <taxon>Deinococcales</taxon>
        <taxon>Deinococcaceae</taxon>
        <taxon>Deinococcus</taxon>
    </lineage>
</organism>
<feature type="chain" id="PRO_5037250485" description="Lipocalin-like domain-containing protein" evidence="1">
    <location>
        <begin position="24"/>
        <end position="130"/>
    </location>
</feature>
<keyword evidence="3" id="KW-1185">Reference proteome</keyword>
<protein>
    <recommendedName>
        <fullName evidence="4">Lipocalin-like domain-containing protein</fullName>
    </recommendedName>
</protein>
<evidence type="ECO:0008006" key="4">
    <source>
        <dbReference type="Google" id="ProtNLM"/>
    </source>
</evidence>